<dbReference type="PROSITE" id="PS51462">
    <property type="entry name" value="NUDIX"/>
    <property type="match status" value="1"/>
</dbReference>
<evidence type="ECO:0000256" key="6">
    <source>
        <dbReference type="ARBA" id="ARBA00022842"/>
    </source>
</evidence>
<dbReference type="SUPFAM" id="SSF55811">
    <property type="entry name" value="Nudix"/>
    <property type="match status" value="1"/>
</dbReference>
<evidence type="ECO:0000259" key="8">
    <source>
        <dbReference type="PROSITE" id="PS51462"/>
    </source>
</evidence>
<comment type="cofactor">
    <cofactor evidence="1">
        <name>Mn(2+)</name>
        <dbReference type="ChEBI" id="CHEBI:29035"/>
    </cofactor>
</comment>
<dbReference type="AlphaFoldDB" id="A0A9Y1FLY4"/>
<dbReference type="Proteomes" id="UP001201020">
    <property type="component" value="Chromosome"/>
</dbReference>
<evidence type="ECO:0000256" key="1">
    <source>
        <dbReference type="ARBA" id="ARBA00001936"/>
    </source>
</evidence>
<dbReference type="GO" id="GO:0000287">
    <property type="term" value="F:magnesium ion binding"/>
    <property type="evidence" value="ECO:0007669"/>
    <property type="project" value="InterPro"/>
</dbReference>
<dbReference type="InterPro" id="IPR045121">
    <property type="entry name" value="CoAse"/>
</dbReference>
<evidence type="ECO:0000256" key="3">
    <source>
        <dbReference type="ARBA" id="ARBA00006506"/>
    </source>
</evidence>
<dbReference type="EMBL" id="CP084166">
    <property type="protein sequence ID" value="UJG41471.1"/>
    <property type="molecule type" value="Genomic_DNA"/>
</dbReference>
<evidence type="ECO:0000313" key="9">
    <source>
        <dbReference type="EMBL" id="UJG41471.1"/>
    </source>
</evidence>
<dbReference type="CDD" id="cd03426">
    <property type="entry name" value="NUDIX_CoAse_Nudt7"/>
    <property type="match status" value="1"/>
</dbReference>
<dbReference type="GO" id="GO:0010945">
    <property type="term" value="F:coenzyme A diphosphatase activity"/>
    <property type="evidence" value="ECO:0007669"/>
    <property type="project" value="InterPro"/>
</dbReference>
<evidence type="ECO:0000256" key="4">
    <source>
        <dbReference type="ARBA" id="ARBA00022723"/>
    </source>
</evidence>
<protein>
    <submittedName>
        <fullName evidence="9">CoA pyrophosphatase</fullName>
    </submittedName>
</protein>
<dbReference type="PANTHER" id="PTHR12992">
    <property type="entry name" value="NUDIX HYDROLASE"/>
    <property type="match status" value="1"/>
</dbReference>
<dbReference type="InterPro" id="IPR000086">
    <property type="entry name" value="NUDIX_hydrolase_dom"/>
</dbReference>
<keyword evidence="7" id="KW-0464">Manganese</keyword>
<evidence type="ECO:0000256" key="7">
    <source>
        <dbReference type="ARBA" id="ARBA00023211"/>
    </source>
</evidence>
<keyword evidence="4" id="KW-0479">Metal-binding</keyword>
<name>A0A9Y1FLY4_9ARCH</name>
<evidence type="ECO:0000256" key="5">
    <source>
        <dbReference type="ARBA" id="ARBA00022801"/>
    </source>
</evidence>
<reference evidence="9" key="1">
    <citation type="journal article" date="2022" name="Nat. Microbiol.">
        <title>Unique mobile elements and scalable gene flow at the prokaryote-eukaryote boundary revealed by circularized Asgard archaea genomes.</title>
        <authorList>
            <person name="Wu F."/>
            <person name="Speth D.R."/>
            <person name="Philosof A."/>
            <person name="Cremiere A."/>
            <person name="Narayanan A."/>
            <person name="Barco R.A."/>
            <person name="Connon S.A."/>
            <person name="Amend J.P."/>
            <person name="Antoshechkin I.A."/>
            <person name="Orphan V.J."/>
        </authorList>
    </citation>
    <scope>NUCLEOTIDE SEQUENCE</scope>
    <source>
        <strain evidence="9">PM71</strain>
    </source>
</reference>
<dbReference type="InterPro" id="IPR000059">
    <property type="entry name" value="NUDIX_hydrolase_NudL_CS"/>
</dbReference>
<dbReference type="PROSITE" id="PS00893">
    <property type="entry name" value="NUDIX_BOX"/>
    <property type="match status" value="1"/>
</dbReference>
<organism evidence="9">
    <name type="scientific">Candidatus Heimdallarchaeum aukensis</name>
    <dbReference type="NCBI Taxonomy" id="2876573"/>
    <lineage>
        <taxon>Archaea</taxon>
        <taxon>Promethearchaeati</taxon>
        <taxon>Candidatus Heimdallarchaeota</taxon>
        <taxon>Candidatus Heimdallarchaeia (ex Rinke et al. 2021) (nom. nud.)</taxon>
        <taxon>Candidatus Heimdallarchaeales</taxon>
        <taxon>Candidatus Heimdallarchaeaceae</taxon>
        <taxon>Candidatus Heimdallarchaeum</taxon>
    </lineage>
</organism>
<dbReference type="PANTHER" id="PTHR12992:SF11">
    <property type="entry name" value="MITOCHONDRIAL COENZYME A DIPHOSPHATASE NUDT8"/>
    <property type="match status" value="1"/>
</dbReference>
<comment type="similarity">
    <text evidence="3">Belongs to the Nudix hydrolase family. PCD1 subfamily.</text>
</comment>
<evidence type="ECO:0000256" key="2">
    <source>
        <dbReference type="ARBA" id="ARBA00001946"/>
    </source>
</evidence>
<feature type="domain" description="Nudix hydrolase" evidence="8">
    <location>
        <begin position="26"/>
        <end position="159"/>
    </location>
</feature>
<accession>A0A9Y1FLY4</accession>
<comment type="cofactor">
    <cofactor evidence="2">
        <name>Mg(2+)</name>
        <dbReference type="ChEBI" id="CHEBI:18420"/>
    </cofactor>
</comment>
<keyword evidence="5" id="KW-0378">Hydrolase</keyword>
<dbReference type="GO" id="GO:0009132">
    <property type="term" value="P:nucleoside diphosphate metabolic process"/>
    <property type="evidence" value="ECO:0007669"/>
    <property type="project" value="InterPro"/>
</dbReference>
<dbReference type="InterPro" id="IPR015797">
    <property type="entry name" value="NUDIX_hydrolase-like_dom_sf"/>
</dbReference>
<dbReference type="GO" id="GO:0030145">
    <property type="term" value="F:manganese ion binding"/>
    <property type="evidence" value="ECO:0007669"/>
    <property type="project" value="InterPro"/>
</dbReference>
<dbReference type="PROSITE" id="PS01293">
    <property type="entry name" value="NUDIX_COA"/>
    <property type="match status" value="1"/>
</dbReference>
<sequence>MNKSLNYEAIKLELIPLDAPIKKIPELKLGTVLIPIFPSSNQIMFTKRSNKMKNHPGQISFPGGAVEEGETIVEACLRETNEEVGINNEKIQLLGRLPPLATSSNFFVYPIVGLVESDVKISVNPDEVEKVFFVQIEELLNDNNKVVEKESDSSKTYYLAGNYTIWGVTAQILEELFSTINKIEN</sequence>
<gene>
    <name evidence="9" type="ORF">K9W45_03170</name>
</gene>
<keyword evidence="6" id="KW-0460">Magnesium</keyword>
<dbReference type="InterPro" id="IPR020084">
    <property type="entry name" value="NUDIX_hydrolase_CS"/>
</dbReference>
<proteinExistence type="inferred from homology"/>
<dbReference type="Gene3D" id="3.90.79.10">
    <property type="entry name" value="Nucleoside Triphosphate Pyrophosphohydrolase"/>
    <property type="match status" value="1"/>
</dbReference>
<dbReference type="Pfam" id="PF00293">
    <property type="entry name" value="NUDIX"/>
    <property type="match status" value="1"/>
</dbReference>